<feature type="region of interest" description="Disordered" evidence="1">
    <location>
        <begin position="1"/>
        <end position="23"/>
    </location>
</feature>
<keyword evidence="3" id="KW-1185">Reference proteome</keyword>
<sequence length="242" mass="27139">MAVVSELRQLHEEAEDPSVERMPADDEVFSALLHAEKHASVLRKLPSEKQKAAALKRVQLWEYLRERAEIHQARAVADARAAGPEWSELAPALAVKAANAAYNKAKRLQAAVLADDTAHPEPVRRTPEAVIEAERRLAHRREAEQRAQEAARHRHHLLVPVAQRLLDHRDGLVLDEDAEYWLDEIAEVLPDCSTPTQMVSLSRYLSAAVRALSKLEQRTARPVTNHEKARLALSAAVEFLAR</sequence>
<comment type="caution">
    <text evidence="2">The sequence shown here is derived from an EMBL/GenBank/DDBJ whole genome shotgun (WGS) entry which is preliminary data.</text>
</comment>
<dbReference type="RefSeq" id="WP_229890324.1">
    <property type="nucleotide sequence ID" value="NZ_BMTK01000066.1"/>
</dbReference>
<gene>
    <name evidence="2" type="ORF">FHS37_007794</name>
</gene>
<evidence type="ECO:0000256" key="1">
    <source>
        <dbReference type="SAM" id="MobiDB-lite"/>
    </source>
</evidence>
<proteinExistence type="predicted"/>
<accession>A0A7W7PYK6</accession>
<feature type="compositionally biased region" description="Basic and acidic residues" evidence="1">
    <location>
        <begin position="8"/>
        <end position="23"/>
    </location>
</feature>
<reference evidence="2 3" key="1">
    <citation type="submission" date="2020-08" db="EMBL/GenBank/DDBJ databases">
        <title>Genomic Encyclopedia of Type Strains, Phase III (KMG-III): the genomes of soil and plant-associated and newly described type strains.</title>
        <authorList>
            <person name="Whitman W."/>
        </authorList>
    </citation>
    <scope>NUCLEOTIDE SEQUENCE [LARGE SCALE GENOMIC DNA]</scope>
    <source>
        <strain evidence="2 3">CECT 3273</strain>
    </source>
</reference>
<evidence type="ECO:0000313" key="3">
    <source>
        <dbReference type="Proteomes" id="UP000579523"/>
    </source>
</evidence>
<protein>
    <submittedName>
        <fullName evidence="2">Uncharacterized protein</fullName>
    </submittedName>
</protein>
<dbReference type="AlphaFoldDB" id="A0A7W7PYK6"/>
<evidence type="ECO:0000313" key="2">
    <source>
        <dbReference type="EMBL" id="MBB4903697.1"/>
    </source>
</evidence>
<dbReference type="Proteomes" id="UP000579523">
    <property type="component" value="Unassembled WGS sequence"/>
</dbReference>
<organism evidence="2 3">
    <name type="scientific">Streptomyces griseomycini</name>
    <dbReference type="NCBI Taxonomy" id="66895"/>
    <lineage>
        <taxon>Bacteria</taxon>
        <taxon>Bacillati</taxon>
        <taxon>Actinomycetota</taxon>
        <taxon>Actinomycetes</taxon>
        <taxon>Kitasatosporales</taxon>
        <taxon>Streptomycetaceae</taxon>
        <taxon>Streptomyces</taxon>
    </lineage>
</organism>
<dbReference type="EMBL" id="JACHJI010000040">
    <property type="protein sequence ID" value="MBB4903697.1"/>
    <property type="molecule type" value="Genomic_DNA"/>
</dbReference>
<name>A0A7W7PYK6_9ACTN</name>